<feature type="transmembrane region" description="Helical" evidence="8">
    <location>
        <begin position="277"/>
        <end position="297"/>
    </location>
</feature>
<dbReference type="Proteomes" id="UP000663879">
    <property type="component" value="Unassembled WGS sequence"/>
</dbReference>
<keyword evidence="10" id="KW-1185">Reference proteome</keyword>
<keyword evidence="6 8" id="KW-1133">Transmembrane helix</keyword>
<feature type="transmembrane region" description="Helical" evidence="8">
    <location>
        <begin position="389"/>
        <end position="411"/>
    </location>
</feature>
<evidence type="ECO:0000256" key="1">
    <source>
        <dbReference type="ARBA" id="ARBA00004651"/>
    </source>
</evidence>
<sequence>MGEIKLEKNLKLLNCISILIGIIVGTGIFISPKEVIENCGSIGLSLVIWVGCGVFSMFGAIAYTELGCMIPKAGGEYEYLMVAFGKLSGFLFIWTFIIIILPATFALTALSFADYVLKPVYDDCEIPKNARLLLAAASILIITLVNCVSVRLTNFLQNFFTIGKVLGVLTIICLGLYCLFMGRVENFANPFEGSRYDPTDLSLALYNGLYSYSGWSFLNYVVEEIKNPNQVLPMSIFFGLTAVIVIYLFINIAYFTLLTPNEMINSIAVAFSFAEKIIPNASWLISVFVSLSALGYINGALFSASRTIFGAARNNHMPVFLAFINIKFLTPITSILFMALSSLVCLMFEDVKLLLKISMLSEYIFIGSTVAGLLWLRKVQPKAFRPIKVNIFFPIAFLVLCAFTIICSIFKSPWDSLLSVLVILLGIPVYIVFVVLEKPKSLQRKIDGFTVFMQKLTYSVFDDSSE</sequence>
<keyword evidence="5 8" id="KW-0812">Transmembrane</keyword>
<feature type="transmembrane region" description="Helical" evidence="8">
    <location>
        <begin position="165"/>
        <end position="184"/>
    </location>
</feature>
<keyword evidence="4" id="KW-1003">Cell membrane</keyword>
<reference evidence="9" key="1">
    <citation type="submission" date="2021-02" db="EMBL/GenBank/DDBJ databases">
        <authorList>
            <person name="Nowell W R."/>
        </authorList>
    </citation>
    <scope>NUCLEOTIDE SEQUENCE</scope>
    <source>
        <strain evidence="9">Ploen Becks lab</strain>
    </source>
</reference>
<feature type="transmembrane region" description="Helical" evidence="8">
    <location>
        <begin position="132"/>
        <end position="153"/>
    </location>
</feature>
<protein>
    <submittedName>
        <fullName evidence="9">Uncharacterized protein</fullName>
    </submittedName>
</protein>
<dbReference type="Gene3D" id="1.20.1740.10">
    <property type="entry name" value="Amino acid/polyamine transporter I"/>
    <property type="match status" value="1"/>
</dbReference>
<feature type="transmembrane region" description="Helical" evidence="8">
    <location>
        <begin position="87"/>
        <end position="112"/>
    </location>
</feature>
<dbReference type="PIRSF" id="PIRSF006060">
    <property type="entry name" value="AA_transporter"/>
    <property type="match status" value="1"/>
</dbReference>
<dbReference type="FunFam" id="1.20.1740.10:FF:000003">
    <property type="entry name" value="Y+L amino acid transporter 1 isoform X1"/>
    <property type="match status" value="1"/>
</dbReference>
<evidence type="ECO:0000313" key="9">
    <source>
        <dbReference type="EMBL" id="CAF0717306.1"/>
    </source>
</evidence>
<dbReference type="GO" id="GO:0015179">
    <property type="term" value="F:L-amino acid transmembrane transporter activity"/>
    <property type="evidence" value="ECO:0007669"/>
    <property type="project" value="TreeGrafter"/>
</dbReference>
<feature type="transmembrane region" description="Helical" evidence="8">
    <location>
        <begin position="360"/>
        <end position="377"/>
    </location>
</feature>
<dbReference type="InterPro" id="IPR002293">
    <property type="entry name" value="AA/rel_permease1"/>
</dbReference>
<dbReference type="InterPro" id="IPR050598">
    <property type="entry name" value="AminoAcid_Transporter"/>
</dbReference>
<dbReference type="Pfam" id="PF13520">
    <property type="entry name" value="AA_permease_2"/>
    <property type="match status" value="1"/>
</dbReference>
<evidence type="ECO:0000256" key="7">
    <source>
        <dbReference type="ARBA" id="ARBA00023136"/>
    </source>
</evidence>
<accession>A0A813M9U2</accession>
<evidence type="ECO:0000256" key="4">
    <source>
        <dbReference type="ARBA" id="ARBA00022475"/>
    </source>
</evidence>
<evidence type="ECO:0000256" key="6">
    <source>
        <dbReference type="ARBA" id="ARBA00022989"/>
    </source>
</evidence>
<dbReference type="AlphaFoldDB" id="A0A813M9U2"/>
<feature type="transmembrane region" description="Helical" evidence="8">
    <location>
        <begin position="204"/>
        <end position="222"/>
    </location>
</feature>
<comment type="caution">
    <text evidence="9">The sequence shown here is derived from an EMBL/GenBank/DDBJ whole genome shotgun (WGS) entry which is preliminary data.</text>
</comment>
<evidence type="ECO:0000256" key="2">
    <source>
        <dbReference type="ARBA" id="ARBA00007040"/>
    </source>
</evidence>
<dbReference type="PANTHER" id="PTHR11785:SF528">
    <property type="entry name" value="AMINO ACID TRANSPORTER PROTEIN JHI-21"/>
    <property type="match status" value="1"/>
</dbReference>
<organism evidence="9 10">
    <name type="scientific">Brachionus calyciflorus</name>
    <dbReference type="NCBI Taxonomy" id="104777"/>
    <lineage>
        <taxon>Eukaryota</taxon>
        <taxon>Metazoa</taxon>
        <taxon>Spiralia</taxon>
        <taxon>Gnathifera</taxon>
        <taxon>Rotifera</taxon>
        <taxon>Eurotatoria</taxon>
        <taxon>Monogononta</taxon>
        <taxon>Pseudotrocha</taxon>
        <taxon>Ploima</taxon>
        <taxon>Brachionidae</taxon>
        <taxon>Brachionus</taxon>
    </lineage>
</organism>
<keyword evidence="7 8" id="KW-0472">Membrane</keyword>
<dbReference type="OrthoDB" id="3257095at2759"/>
<dbReference type="EMBL" id="CAJNOC010000125">
    <property type="protein sequence ID" value="CAF0717306.1"/>
    <property type="molecule type" value="Genomic_DNA"/>
</dbReference>
<keyword evidence="3" id="KW-0813">Transport</keyword>
<evidence type="ECO:0000256" key="5">
    <source>
        <dbReference type="ARBA" id="ARBA00022692"/>
    </source>
</evidence>
<evidence type="ECO:0000256" key="3">
    <source>
        <dbReference type="ARBA" id="ARBA00022448"/>
    </source>
</evidence>
<feature type="transmembrane region" description="Helical" evidence="8">
    <location>
        <begin position="12"/>
        <end position="30"/>
    </location>
</feature>
<feature type="transmembrane region" description="Helical" evidence="8">
    <location>
        <begin position="417"/>
        <end position="436"/>
    </location>
</feature>
<evidence type="ECO:0000313" key="10">
    <source>
        <dbReference type="Proteomes" id="UP000663879"/>
    </source>
</evidence>
<dbReference type="PANTHER" id="PTHR11785">
    <property type="entry name" value="AMINO ACID TRANSPORTER"/>
    <property type="match status" value="1"/>
</dbReference>
<dbReference type="GO" id="GO:0005886">
    <property type="term" value="C:plasma membrane"/>
    <property type="evidence" value="ECO:0007669"/>
    <property type="project" value="UniProtKB-SubCell"/>
</dbReference>
<feature type="transmembrane region" description="Helical" evidence="8">
    <location>
        <begin position="234"/>
        <end position="257"/>
    </location>
</feature>
<evidence type="ECO:0000256" key="8">
    <source>
        <dbReference type="SAM" id="Phobius"/>
    </source>
</evidence>
<gene>
    <name evidence="9" type="ORF">OXX778_LOCUS1803</name>
</gene>
<proteinExistence type="inferred from homology"/>
<comment type="subcellular location">
    <subcellularLocation>
        <location evidence="1">Cell membrane</location>
        <topology evidence="1">Multi-pass membrane protein</topology>
    </subcellularLocation>
</comment>
<feature type="transmembrane region" description="Helical" evidence="8">
    <location>
        <begin position="42"/>
        <end position="66"/>
    </location>
</feature>
<name>A0A813M9U2_9BILA</name>
<feature type="transmembrane region" description="Helical" evidence="8">
    <location>
        <begin position="318"/>
        <end position="340"/>
    </location>
</feature>
<comment type="similarity">
    <text evidence="2">Belongs to the amino acid-polyamine-organocation (APC) superfamily. L-type amino acid transporter (LAT) (TC 2.A.3.8) family.</text>
</comment>